<evidence type="ECO:0000313" key="9">
    <source>
        <dbReference type="Proteomes" id="UP000575898"/>
    </source>
</evidence>
<dbReference type="SUPFAM" id="SSF103473">
    <property type="entry name" value="MFS general substrate transporter"/>
    <property type="match status" value="1"/>
</dbReference>
<dbReference type="Pfam" id="PF07690">
    <property type="entry name" value="MFS_1"/>
    <property type="match status" value="1"/>
</dbReference>
<dbReference type="Gene3D" id="1.20.1250.20">
    <property type="entry name" value="MFS general substrate transporter like domains"/>
    <property type="match status" value="1"/>
</dbReference>
<dbReference type="InterPro" id="IPR050189">
    <property type="entry name" value="MFS_Efflux_Transporters"/>
</dbReference>
<keyword evidence="9" id="KW-1185">Reference proteome</keyword>
<keyword evidence="4 6" id="KW-1133">Transmembrane helix</keyword>
<organism evidence="8 9">
    <name type="scientific">Chitinivorax tropicus</name>
    <dbReference type="NCBI Taxonomy" id="714531"/>
    <lineage>
        <taxon>Bacteria</taxon>
        <taxon>Pseudomonadati</taxon>
        <taxon>Pseudomonadota</taxon>
        <taxon>Betaproteobacteria</taxon>
        <taxon>Chitinivorax</taxon>
    </lineage>
</organism>
<evidence type="ECO:0000256" key="5">
    <source>
        <dbReference type="ARBA" id="ARBA00023136"/>
    </source>
</evidence>
<comment type="subcellular location">
    <subcellularLocation>
        <location evidence="1">Cell membrane</location>
        <topology evidence="1">Multi-pass membrane protein</topology>
    </subcellularLocation>
</comment>
<protein>
    <submittedName>
        <fullName evidence="8">Putative MFS family arabinose efflux permease</fullName>
    </submittedName>
</protein>
<dbReference type="PANTHER" id="PTHR43124:SF3">
    <property type="entry name" value="CHLORAMPHENICOL EFFLUX PUMP RV0191"/>
    <property type="match status" value="1"/>
</dbReference>
<feature type="transmembrane region" description="Helical" evidence="6">
    <location>
        <begin position="239"/>
        <end position="260"/>
    </location>
</feature>
<evidence type="ECO:0000256" key="1">
    <source>
        <dbReference type="ARBA" id="ARBA00004651"/>
    </source>
</evidence>
<feature type="domain" description="Major facilitator superfamily (MFS) profile" evidence="7">
    <location>
        <begin position="7"/>
        <end position="386"/>
    </location>
</feature>
<dbReference type="PANTHER" id="PTHR43124">
    <property type="entry name" value="PURINE EFFLUX PUMP PBUE"/>
    <property type="match status" value="1"/>
</dbReference>
<feature type="transmembrane region" description="Helical" evidence="6">
    <location>
        <begin position="206"/>
        <end position="227"/>
    </location>
</feature>
<evidence type="ECO:0000313" key="8">
    <source>
        <dbReference type="EMBL" id="MBB5020224.1"/>
    </source>
</evidence>
<dbReference type="GO" id="GO:0022857">
    <property type="term" value="F:transmembrane transporter activity"/>
    <property type="evidence" value="ECO:0007669"/>
    <property type="project" value="InterPro"/>
</dbReference>
<dbReference type="Proteomes" id="UP000575898">
    <property type="component" value="Unassembled WGS sequence"/>
</dbReference>
<accession>A0A840MM46</accession>
<feature type="transmembrane region" description="Helical" evidence="6">
    <location>
        <begin position="42"/>
        <end position="61"/>
    </location>
</feature>
<evidence type="ECO:0000256" key="6">
    <source>
        <dbReference type="SAM" id="Phobius"/>
    </source>
</evidence>
<feature type="transmembrane region" description="Helical" evidence="6">
    <location>
        <begin position="332"/>
        <end position="351"/>
    </location>
</feature>
<keyword evidence="5 6" id="KW-0472">Membrane</keyword>
<dbReference type="InterPro" id="IPR011701">
    <property type="entry name" value="MFS"/>
</dbReference>
<feature type="transmembrane region" description="Helical" evidence="6">
    <location>
        <begin position="139"/>
        <end position="156"/>
    </location>
</feature>
<dbReference type="GO" id="GO:0005886">
    <property type="term" value="C:plasma membrane"/>
    <property type="evidence" value="ECO:0007669"/>
    <property type="project" value="UniProtKB-SubCell"/>
</dbReference>
<dbReference type="InterPro" id="IPR036259">
    <property type="entry name" value="MFS_trans_sf"/>
</dbReference>
<evidence type="ECO:0000256" key="2">
    <source>
        <dbReference type="ARBA" id="ARBA00022475"/>
    </source>
</evidence>
<name>A0A840MM46_9PROT</name>
<comment type="caution">
    <text evidence="8">The sequence shown here is derived from an EMBL/GenBank/DDBJ whole genome shotgun (WGS) entry which is preliminary data.</text>
</comment>
<feature type="transmembrane region" description="Helical" evidence="6">
    <location>
        <begin position="162"/>
        <end position="181"/>
    </location>
</feature>
<reference evidence="8 9" key="1">
    <citation type="submission" date="2020-08" db="EMBL/GenBank/DDBJ databases">
        <title>Genomic Encyclopedia of Type Strains, Phase IV (KMG-IV): sequencing the most valuable type-strain genomes for metagenomic binning, comparative biology and taxonomic classification.</title>
        <authorList>
            <person name="Goeker M."/>
        </authorList>
    </citation>
    <scope>NUCLEOTIDE SEQUENCE [LARGE SCALE GENOMIC DNA]</scope>
    <source>
        <strain evidence="8 9">DSM 27165</strain>
    </source>
</reference>
<feature type="transmembrane region" description="Helical" evidence="6">
    <location>
        <begin position="272"/>
        <end position="291"/>
    </location>
</feature>
<feature type="transmembrane region" description="Helical" evidence="6">
    <location>
        <begin position="73"/>
        <end position="92"/>
    </location>
</feature>
<feature type="transmembrane region" description="Helical" evidence="6">
    <location>
        <begin position="98"/>
        <end position="118"/>
    </location>
</feature>
<evidence type="ECO:0000256" key="4">
    <source>
        <dbReference type="ARBA" id="ARBA00022989"/>
    </source>
</evidence>
<feature type="transmembrane region" description="Helical" evidence="6">
    <location>
        <begin position="363"/>
        <end position="382"/>
    </location>
</feature>
<gene>
    <name evidence="8" type="ORF">HNQ59_003541</name>
</gene>
<keyword evidence="2" id="KW-1003">Cell membrane</keyword>
<feature type="transmembrane region" description="Helical" evidence="6">
    <location>
        <begin position="7"/>
        <end position="30"/>
    </location>
</feature>
<keyword evidence="3 6" id="KW-0812">Transmembrane</keyword>
<dbReference type="EMBL" id="JACHHY010000028">
    <property type="protein sequence ID" value="MBB5020224.1"/>
    <property type="molecule type" value="Genomic_DNA"/>
</dbReference>
<proteinExistence type="predicted"/>
<sequence>MTLNRSWMFVGWITIFLVGTDLFIVSPFLPAIGQEVHQPAESLAMLVSVFSIAYAIACPIQAKFAERFGVGKVLQFGILLIGLANLYTSLAADYSHLLLSRALAGLGAASISPMIYTLTAERTLPAERAGKLAQVNSGLVIALVLGAPFGLLLGTFSGWRLVFAGLAVAFLLVLPINNLAWQAETAPAGRRGTTGRVATQEKLSDAVRFFACMICWSACVYATYTLLPTAMSSEYQVKVSTLASLLTSYGIGAALGGLLGGKLADRIGPATMVRLAFAMMAVTLGVLYFTYPLGSVNALLINLFLISLVAYGFFPALQACAAQRFTVRRPTVMGFLSSSLYVGMTTGAAVGGQLFGHSGMTQVILFSTSMALIGLAIASGISNQPTPTARTQ</sequence>
<evidence type="ECO:0000256" key="3">
    <source>
        <dbReference type="ARBA" id="ARBA00022692"/>
    </source>
</evidence>
<dbReference type="PROSITE" id="PS50850">
    <property type="entry name" value="MFS"/>
    <property type="match status" value="1"/>
</dbReference>
<evidence type="ECO:0000259" key="7">
    <source>
        <dbReference type="PROSITE" id="PS50850"/>
    </source>
</evidence>
<dbReference type="InterPro" id="IPR020846">
    <property type="entry name" value="MFS_dom"/>
</dbReference>
<feature type="transmembrane region" description="Helical" evidence="6">
    <location>
        <begin position="297"/>
        <end position="320"/>
    </location>
</feature>
<dbReference type="AlphaFoldDB" id="A0A840MM46"/>